<dbReference type="OMA" id="MKFICTN"/>
<feature type="region of interest" description="Disordered" evidence="3">
    <location>
        <begin position="1010"/>
        <end position="1036"/>
    </location>
</feature>
<dbReference type="PANTHER" id="PTHR10039">
    <property type="entry name" value="AMELOGENIN"/>
    <property type="match status" value="1"/>
</dbReference>
<dbReference type="InterPro" id="IPR027417">
    <property type="entry name" value="P-loop_NTPase"/>
</dbReference>
<evidence type="ECO:0000313" key="7">
    <source>
        <dbReference type="Proteomes" id="UP000028545"/>
    </source>
</evidence>
<keyword evidence="4" id="KW-1133">Transmembrane helix</keyword>
<evidence type="ECO:0000259" key="5">
    <source>
        <dbReference type="Pfam" id="PF24883"/>
    </source>
</evidence>
<keyword evidence="4" id="KW-0472">Membrane</keyword>
<dbReference type="VEuPathDB" id="FungiDB:SAPIO_CDS1621"/>
<dbReference type="KEGG" id="sapo:SAPIO_CDS1621"/>
<dbReference type="EMBL" id="JOWA01000066">
    <property type="protein sequence ID" value="KEZ45806.1"/>
    <property type="molecule type" value="Genomic_DNA"/>
</dbReference>
<evidence type="ECO:0000256" key="4">
    <source>
        <dbReference type="SAM" id="Phobius"/>
    </source>
</evidence>
<feature type="transmembrane region" description="Helical" evidence="4">
    <location>
        <begin position="975"/>
        <end position="998"/>
    </location>
</feature>
<dbReference type="SUPFAM" id="SSF52540">
    <property type="entry name" value="P-loop containing nucleoside triphosphate hydrolases"/>
    <property type="match status" value="1"/>
</dbReference>
<comment type="caution">
    <text evidence="6">The sequence shown here is derived from an EMBL/GenBank/DDBJ whole genome shotgun (WGS) entry which is preliminary data.</text>
</comment>
<dbReference type="RefSeq" id="XP_016645605.1">
    <property type="nucleotide sequence ID" value="XM_016784848.1"/>
</dbReference>
<dbReference type="GeneID" id="27720693"/>
<keyword evidence="1" id="KW-0677">Repeat</keyword>
<reference evidence="6 7" key="1">
    <citation type="journal article" date="2014" name="Genome Announc.">
        <title>Draft genome sequence of the pathogenic fungus Scedosporium apiospermum.</title>
        <authorList>
            <person name="Vandeputte P."/>
            <person name="Ghamrawi S."/>
            <person name="Rechenmann M."/>
            <person name="Iltis A."/>
            <person name="Giraud S."/>
            <person name="Fleury M."/>
            <person name="Thornton C."/>
            <person name="Delhaes L."/>
            <person name="Meyer W."/>
            <person name="Papon N."/>
            <person name="Bouchara J.P."/>
        </authorList>
    </citation>
    <scope>NUCLEOTIDE SEQUENCE [LARGE SCALE GENOMIC DNA]</scope>
    <source>
        <strain evidence="6 7">IHEM 14462</strain>
    </source>
</reference>
<feature type="compositionally biased region" description="Gly residues" evidence="3">
    <location>
        <begin position="957"/>
        <end position="967"/>
    </location>
</feature>
<feature type="region of interest" description="Disordered" evidence="3">
    <location>
        <begin position="1113"/>
        <end position="1136"/>
    </location>
</feature>
<dbReference type="PANTHER" id="PTHR10039:SF5">
    <property type="entry name" value="NACHT DOMAIN-CONTAINING PROTEIN"/>
    <property type="match status" value="1"/>
</dbReference>
<dbReference type="Proteomes" id="UP000028545">
    <property type="component" value="Unassembled WGS sequence"/>
</dbReference>
<dbReference type="HOGENOM" id="CLU_267870_0_0_1"/>
<protein>
    <recommendedName>
        <fullName evidence="5">Nephrocystin 3-like N-terminal domain-containing protein</fullName>
    </recommendedName>
</protein>
<sequence>MDPFNALSIAAGVVAFVDFGAKLVSRYLEVRKSEDGRPAALSALQTESEELSANATHARDKIASLRARYPGQSECLDRLATECTQAEEELRSLVSSLTPRPGGGLKTGGAQVLASIRGLLKQGEIDSLRGRLRSIRSIDQALSFPPFWRGDVAESRAMLNNLDNGVGGVLNNLDVMKNAIDDQQPDLHNVSNRRPLPIMPDRDGIPSGLWTSITAADWICSHATSGSHTESHDPSDNNAGICSRILEGLKFDDMMARERQIDDPFPDTFQWLLGDGSPDNGERSSALQTTGFKDWLESEANETPFWITGNPASGKSTLMKFICTNPQVEGHLRVWSGGRRPLICSIYFWNPGSSGQKSQSGLLRTMFHQLLRQRPDLCQIAAPTRYIYFQLAGIHAPAPPAWTVEELRDGITRIASKIEGTDCVAVFVDGLDEYEGDLEKLVIFLKRLHREHKIKLCVSSRPWNVFKDEFDTYPSLRMELFTKPDIEKYVRTQIGNSRAFQELRVLDSNSVEELESQITQKANGVFLWVVLVVKKLVITAQDNPDLHNIREVFETLPPGLEELYNSMRRRLSKDLLNGASRMYQLLFQWNETLHYSISTLDFWMAINCHDPTKPQPPITKDEMVGVIPLLERQLAGHTGGMLQVSRPESEDDASPSVEFLHRTVFDWLQGIKSTIVSDGPVDYDPSLVFASVVVSRLGTPAMAFSFGRTCNNSCESRSKLLRVIERLQHHSLVSCVRFMRYSDVIEVQSDTAIRSYLAIKFACAPYLQAKLEDSSQTTGLERPRGVLRMAPSILLVVVEGPYNTYMVVELSTIFTPPCSFPIGFEAYDTPSCGPPQYISVWYDGGYYSPAICPSGYTIGCSPTKTMKPSQTGGICVPSGWVCGPQQIHATTDLPGGGTTSAPAFQIRWEAGDLSILETNPLTPEAQVTGGGADETNRGGTGDSRSSDNNSGSDNEDNGGGSGSGGGGGGGISPGAAAGIAVGSALLVAIILLAGFFWYRKKHLKARAAIQGQANDQGDGGAGEKPTDRPGAATETAGVSGIGAAGVLGGAVTGTGAPIIPSVPQEMDGVTKSKGFGIENIYDPSKLPPDASHIPPPVYNGPIQQLDGLPIPGHPSVAGHQIHSQNRNTVPSQAGTEQAYSGLVNHAAELSGGQQAVSHYSDLSATGTPRFPNAQSQIISSASELPSQYHGPAHLPPELASHQQPPIAYASELPSQSPVYATQQPGGNPP</sequence>
<dbReference type="AlphaFoldDB" id="A0A084GEP4"/>
<feature type="compositionally biased region" description="Low complexity" evidence="3">
    <location>
        <begin position="942"/>
        <end position="952"/>
    </location>
</feature>
<dbReference type="OrthoDB" id="443402at2759"/>
<keyword evidence="7" id="KW-1185">Reference proteome</keyword>
<name>A0A084GEP4_PSEDA</name>
<feature type="region of interest" description="Disordered" evidence="3">
    <location>
        <begin position="922"/>
        <end position="967"/>
    </location>
</feature>
<evidence type="ECO:0000256" key="2">
    <source>
        <dbReference type="SAM" id="Coils"/>
    </source>
</evidence>
<evidence type="ECO:0000256" key="3">
    <source>
        <dbReference type="SAM" id="MobiDB-lite"/>
    </source>
</evidence>
<evidence type="ECO:0000313" key="6">
    <source>
        <dbReference type="EMBL" id="KEZ45806.1"/>
    </source>
</evidence>
<feature type="coiled-coil region" evidence="2">
    <location>
        <begin position="41"/>
        <end position="96"/>
    </location>
</feature>
<feature type="compositionally biased region" description="Polar residues" evidence="3">
    <location>
        <begin position="1121"/>
        <end position="1136"/>
    </location>
</feature>
<keyword evidence="2" id="KW-0175">Coiled coil</keyword>
<accession>A0A084GEP4</accession>
<evidence type="ECO:0000256" key="1">
    <source>
        <dbReference type="ARBA" id="ARBA00022737"/>
    </source>
</evidence>
<feature type="compositionally biased region" description="Polar residues" evidence="3">
    <location>
        <begin position="1212"/>
        <end position="1229"/>
    </location>
</feature>
<organism evidence="6 7">
    <name type="scientific">Pseudallescheria apiosperma</name>
    <name type="common">Scedosporium apiospermum</name>
    <dbReference type="NCBI Taxonomy" id="563466"/>
    <lineage>
        <taxon>Eukaryota</taxon>
        <taxon>Fungi</taxon>
        <taxon>Dikarya</taxon>
        <taxon>Ascomycota</taxon>
        <taxon>Pezizomycotina</taxon>
        <taxon>Sordariomycetes</taxon>
        <taxon>Hypocreomycetidae</taxon>
        <taxon>Microascales</taxon>
        <taxon>Microascaceae</taxon>
        <taxon>Scedosporium</taxon>
    </lineage>
</organism>
<gene>
    <name evidence="6" type="ORF">SAPIO_CDS1621</name>
</gene>
<keyword evidence="4" id="KW-0812">Transmembrane</keyword>
<dbReference type="Pfam" id="PF24883">
    <property type="entry name" value="NPHP3_N"/>
    <property type="match status" value="1"/>
</dbReference>
<feature type="domain" description="Nephrocystin 3-like N-terminal" evidence="5">
    <location>
        <begin position="286"/>
        <end position="461"/>
    </location>
</feature>
<dbReference type="InterPro" id="IPR056884">
    <property type="entry name" value="NPHP3-like_N"/>
</dbReference>
<proteinExistence type="predicted"/>
<feature type="region of interest" description="Disordered" evidence="3">
    <location>
        <begin position="1181"/>
        <end position="1229"/>
    </location>
</feature>